<organism evidence="3 4">
    <name type="scientific">Timema podura</name>
    <name type="common">Walking stick</name>
    <dbReference type="NCBI Taxonomy" id="61482"/>
    <lineage>
        <taxon>Eukaryota</taxon>
        <taxon>Metazoa</taxon>
        <taxon>Ecdysozoa</taxon>
        <taxon>Arthropoda</taxon>
        <taxon>Hexapoda</taxon>
        <taxon>Insecta</taxon>
        <taxon>Pterygota</taxon>
        <taxon>Neoptera</taxon>
        <taxon>Polyneoptera</taxon>
        <taxon>Phasmatodea</taxon>
        <taxon>Timematodea</taxon>
        <taxon>Timematoidea</taxon>
        <taxon>Timematidae</taxon>
        <taxon>Timema</taxon>
    </lineage>
</organism>
<dbReference type="Proteomes" id="UP001153148">
    <property type="component" value="Unassembled WGS sequence"/>
</dbReference>
<accession>A0ABN7NVV2</accession>
<keyword evidence="4" id="KW-1185">Reference proteome</keyword>
<comment type="caution">
    <text evidence="3">The sequence shown here is derived from an EMBL/GenBank/DDBJ whole genome shotgun (WGS) entry which is preliminary data.</text>
</comment>
<dbReference type="InterPro" id="IPR002126">
    <property type="entry name" value="Cadherin-like_dom"/>
</dbReference>
<keyword evidence="1" id="KW-0106">Calcium</keyword>
<protein>
    <recommendedName>
        <fullName evidence="2">Cadherin domain-containing protein</fullName>
    </recommendedName>
</protein>
<feature type="domain" description="Cadherin" evidence="2">
    <location>
        <begin position="3"/>
        <end position="55"/>
    </location>
</feature>
<evidence type="ECO:0000313" key="4">
    <source>
        <dbReference type="Proteomes" id="UP001153148"/>
    </source>
</evidence>
<dbReference type="SUPFAM" id="SSF49313">
    <property type="entry name" value="Cadherin-like"/>
    <property type="match status" value="1"/>
</dbReference>
<evidence type="ECO:0000259" key="2">
    <source>
        <dbReference type="PROSITE" id="PS50268"/>
    </source>
</evidence>
<dbReference type="InterPro" id="IPR015919">
    <property type="entry name" value="Cadherin-like_sf"/>
</dbReference>
<dbReference type="CDD" id="cd11304">
    <property type="entry name" value="Cadherin_repeat"/>
    <property type="match status" value="1"/>
</dbReference>
<dbReference type="Pfam" id="PF00028">
    <property type="entry name" value="Cadherin"/>
    <property type="match status" value="1"/>
</dbReference>
<dbReference type="PROSITE" id="PS50268">
    <property type="entry name" value="CADHERIN_2"/>
    <property type="match status" value="1"/>
</dbReference>
<proteinExistence type="predicted"/>
<feature type="non-terminal residue" evidence="3">
    <location>
        <position position="62"/>
    </location>
</feature>
<gene>
    <name evidence="3" type="ORF">TPAB3V08_LOCUS4627</name>
</gene>
<sequence length="62" mass="6752">MLYWLAGDRASGREPSQRFFSVDKETGEVSVAEPLQREIAAIVRLTVLVTDTSAPNTQQGTG</sequence>
<reference evidence="3" key="1">
    <citation type="submission" date="2021-03" db="EMBL/GenBank/DDBJ databases">
        <authorList>
            <person name="Tran Van P."/>
        </authorList>
    </citation>
    <scope>NUCLEOTIDE SEQUENCE</scope>
</reference>
<dbReference type="Gene3D" id="2.60.40.60">
    <property type="entry name" value="Cadherins"/>
    <property type="match status" value="1"/>
</dbReference>
<name>A0ABN7NVV2_TIMPD</name>
<evidence type="ECO:0000313" key="3">
    <source>
        <dbReference type="EMBL" id="CAG2057650.1"/>
    </source>
</evidence>
<dbReference type="EMBL" id="CAJPIN010005782">
    <property type="protein sequence ID" value="CAG2057650.1"/>
    <property type="molecule type" value="Genomic_DNA"/>
</dbReference>
<evidence type="ECO:0000256" key="1">
    <source>
        <dbReference type="PROSITE-ProRule" id="PRU00043"/>
    </source>
</evidence>